<evidence type="ECO:0000259" key="7">
    <source>
        <dbReference type="Pfam" id="PF00793"/>
    </source>
</evidence>
<dbReference type="NCBIfam" id="NF009395">
    <property type="entry name" value="PRK12755.1"/>
    <property type="match status" value="1"/>
</dbReference>
<dbReference type="GO" id="GO:0003849">
    <property type="term" value="F:3-deoxy-7-phosphoheptulonate synthase activity"/>
    <property type="evidence" value="ECO:0007669"/>
    <property type="project" value="UniProtKB-EC"/>
</dbReference>
<evidence type="ECO:0000256" key="3">
    <source>
        <dbReference type="ARBA" id="ARBA00022679"/>
    </source>
</evidence>
<dbReference type="Pfam" id="PF00793">
    <property type="entry name" value="DAHP_synth_1"/>
    <property type="match status" value="1"/>
</dbReference>
<gene>
    <name evidence="8" type="ORF">B0T25DRAFT_595466</name>
</gene>
<dbReference type="PIRSF" id="PIRSF001361">
    <property type="entry name" value="DAHP_synthase"/>
    <property type="match status" value="1"/>
</dbReference>
<keyword evidence="2 6" id="KW-0028">Amino-acid biosynthesis</keyword>
<dbReference type="EC" id="2.5.1.54" evidence="6"/>
<dbReference type="AlphaFoldDB" id="A0AAJ0MJK7"/>
<dbReference type="GO" id="GO:0005737">
    <property type="term" value="C:cytoplasm"/>
    <property type="evidence" value="ECO:0007669"/>
    <property type="project" value="TreeGrafter"/>
</dbReference>
<comment type="similarity">
    <text evidence="1 6">Belongs to the class-I DAHP synthase family.</text>
</comment>
<organism evidence="8 9">
    <name type="scientific">Lasiosphaeria hispida</name>
    <dbReference type="NCBI Taxonomy" id="260671"/>
    <lineage>
        <taxon>Eukaryota</taxon>
        <taxon>Fungi</taxon>
        <taxon>Dikarya</taxon>
        <taxon>Ascomycota</taxon>
        <taxon>Pezizomycotina</taxon>
        <taxon>Sordariomycetes</taxon>
        <taxon>Sordariomycetidae</taxon>
        <taxon>Sordariales</taxon>
        <taxon>Lasiosphaeriaceae</taxon>
        <taxon>Lasiosphaeria</taxon>
    </lineage>
</organism>
<feature type="domain" description="DAHP synthetase I/KDSA" evidence="7">
    <location>
        <begin position="57"/>
        <end position="354"/>
    </location>
</feature>
<sequence>MSSFFIENKNVGNKAESEDWRIQGYNPLTPPDLLQHEIPQTAQSKRTVLDSREEVAAVVNGTDPNERLLVIIGPCSIHDPDAALKYCDMLLQEKENHKNELLIVMRSYLEKPRTTVGWKGLINDPDIDNSFKINKGLRLSRQLFVDLTSKGMPLASEMLDTISPQFLADLLSVGAIGARTTESQLHRELASGLSFPVGFKNGTDGTLSVAIDAIGAVRHPHHFLSVTKPGVVAIVGTVGNDDCFVILRGGTKGTNYDAKSIAEAKAALEKSGVRQRLMVDCSHGNSLKNHNNQPKVAATLAEQIENGEQAIMGVMIESNINEGNQKVPKEGKAGLKYGVSITDACIGWEATTSVLNLLAAAVKKRREVIGKDGPVEV</sequence>
<dbReference type="InterPro" id="IPR006219">
    <property type="entry name" value="DAHP_synth_1"/>
</dbReference>
<evidence type="ECO:0000256" key="1">
    <source>
        <dbReference type="ARBA" id="ARBA00007985"/>
    </source>
</evidence>
<accession>A0AAJ0MJK7</accession>
<comment type="caution">
    <text evidence="8">The sequence shown here is derived from an EMBL/GenBank/DDBJ whole genome shotgun (WGS) entry which is preliminary data.</text>
</comment>
<evidence type="ECO:0000313" key="9">
    <source>
        <dbReference type="Proteomes" id="UP001275084"/>
    </source>
</evidence>
<dbReference type="FunFam" id="3.20.20.70:FF:000005">
    <property type="entry name" value="Phospho-2-dehydro-3-deoxyheptonate aldolase"/>
    <property type="match status" value="1"/>
</dbReference>
<dbReference type="PANTHER" id="PTHR21225:SF18">
    <property type="entry name" value="PHOSPHO-2-DEHYDRO-3-DEOXYHEPTONATE ALDOLASE, PHENYLALANINE-INHIBITED"/>
    <property type="match status" value="1"/>
</dbReference>
<evidence type="ECO:0000256" key="2">
    <source>
        <dbReference type="ARBA" id="ARBA00022605"/>
    </source>
</evidence>
<dbReference type="Gene3D" id="3.20.20.70">
    <property type="entry name" value="Aldolase class I"/>
    <property type="match status" value="1"/>
</dbReference>
<dbReference type="InterPro" id="IPR006218">
    <property type="entry name" value="DAHP1/KDSA"/>
</dbReference>
<reference evidence="8" key="1">
    <citation type="journal article" date="2023" name="Mol. Phylogenet. Evol.">
        <title>Genome-scale phylogeny and comparative genomics of the fungal order Sordariales.</title>
        <authorList>
            <person name="Hensen N."/>
            <person name="Bonometti L."/>
            <person name="Westerberg I."/>
            <person name="Brannstrom I.O."/>
            <person name="Guillou S."/>
            <person name="Cros-Aarteil S."/>
            <person name="Calhoun S."/>
            <person name="Haridas S."/>
            <person name="Kuo A."/>
            <person name="Mondo S."/>
            <person name="Pangilinan J."/>
            <person name="Riley R."/>
            <person name="LaButti K."/>
            <person name="Andreopoulos B."/>
            <person name="Lipzen A."/>
            <person name="Chen C."/>
            <person name="Yan M."/>
            <person name="Daum C."/>
            <person name="Ng V."/>
            <person name="Clum A."/>
            <person name="Steindorff A."/>
            <person name="Ohm R.A."/>
            <person name="Martin F."/>
            <person name="Silar P."/>
            <person name="Natvig D.O."/>
            <person name="Lalanne C."/>
            <person name="Gautier V."/>
            <person name="Ament-Velasquez S.L."/>
            <person name="Kruys A."/>
            <person name="Hutchinson M.I."/>
            <person name="Powell A.J."/>
            <person name="Barry K."/>
            <person name="Miller A.N."/>
            <person name="Grigoriev I.V."/>
            <person name="Debuchy R."/>
            <person name="Gladieux P."/>
            <person name="Hiltunen Thoren M."/>
            <person name="Johannesson H."/>
        </authorList>
    </citation>
    <scope>NUCLEOTIDE SEQUENCE</scope>
    <source>
        <strain evidence="8">CBS 955.72</strain>
    </source>
</reference>
<keyword evidence="9" id="KW-1185">Reference proteome</keyword>
<reference evidence="8" key="2">
    <citation type="submission" date="2023-06" db="EMBL/GenBank/DDBJ databases">
        <authorList>
            <consortium name="Lawrence Berkeley National Laboratory"/>
            <person name="Haridas S."/>
            <person name="Hensen N."/>
            <person name="Bonometti L."/>
            <person name="Westerberg I."/>
            <person name="Brannstrom I.O."/>
            <person name="Guillou S."/>
            <person name="Cros-Aarteil S."/>
            <person name="Calhoun S."/>
            <person name="Kuo A."/>
            <person name="Mondo S."/>
            <person name="Pangilinan J."/>
            <person name="Riley R."/>
            <person name="Labutti K."/>
            <person name="Andreopoulos B."/>
            <person name="Lipzen A."/>
            <person name="Chen C."/>
            <person name="Yanf M."/>
            <person name="Daum C."/>
            <person name="Ng V."/>
            <person name="Clum A."/>
            <person name="Steindorff A."/>
            <person name="Ohm R."/>
            <person name="Martin F."/>
            <person name="Silar P."/>
            <person name="Natvig D."/>
            <person name="Lalanne C."/>
            <person name="Gautier V."/>
            <person name="Ament-Velasquez S.L."/>
            <person name="Kruys A."/>
            <person name="Hutchinson M.I."/>
            <person name="Powell A.J."/>
            <person name="Barry K."/>
            <person name="Miller A.N."/>
            <person name="Grigoriev I.V."/>
            <person name="Debuchy R."/>
            <person name="Gladieux P."/>
            <person name="Thoren M.H."/>
            <person name="Johannesson H."/>
        </authorList>
    </citation>
    <scope>NUCLEOTIDE SEQUENCE</scope>
    <source>
        <strain evidence="8">CBS 955.72</strain>
    </source>
</reference>
<evidence type="ECO:0000256" key="5">
    <source>
        <dbReference type="ARBA" id="ARBA00047508"/>
    </source>
</evidence>
<protein>
    <recommendedName>
        <fullName evidence="6">Phospho-2-dehydro-3-deoxyheptonate aldolase</fullName>
        <ecNumber evidence="6">2.5.1.54</ecNumber>
    </recommendedName>
</protein>
<name>A0AAJ0MJK7_9PEZI</name>
<dbReference type="EMBL" id="JAUIQD010000001">
    <property type="protein sequence ID" value="KAK3362792.1"/>
    <property type="molecule type" value="Genomic_DNA"/>
</dbReference>
<dbReference type="SUPFAM" id="SSF51569">
    <property type="entry name" value="Aldolase"/>
    <property type="match status" value="1"/>
</dbReference>
<keyword evidence="3 6" id="KW-0808">Transferase</keyword>
<dbReference type="Proteomes" id="UP001275084">
    <property type="component" value="Unassembled WGS sequence"/>
</dbReference>
<dbReference type="InterPro" id="IPR013785">
    <property type="entry name" value="Aldolase_TIM"/>
</dbReference>
<evidence type="ECO:0000256" key="6">
    <source>
        <dbReference type="PIRNR" id="PIRNR001361"/>
    </source>
</evidence>
<evidence type="ECO:0000313" key="8">
    <source>
        <dbReference type="EMBL" id="KAK3362792.1"/>
    </source>
</evidence>
<evidence type="ECO:0000256" key="4">
    <source>
        <dbReference type="ARBA" id="ARBA00023141"/>
    </source>
</evidence>
<dbReference type="NCBIfam" id="TIGR00034">
    <property type="entry name" value="aroFGH"/>
    <property type="match status" value="1"/>
</dbReference>
<keyword evidence="4 6" id="KW-0057">Aromatic amino acid biosynthesis</keyword>
<proteinExistence type="inferred from homology"/>
<comment type="catalytic activity">
    <reaction evidence="5 6">
        <text>D-erythrose 4-phosphate + phosphoenolpyruvate + H2O = 7-phospho-2-dehydro-3-deoxy-D-arabino-heptonate + phosphate</text>
        <dbReference type="Rhea" id="RHEA:14717"/>
        <dbReference type="ChEBI" id="CHEBI:15377"/>
        <dbReference type="ChEBI" id="CHEBI:16897"/>
        <dbReference type="ChEBI" id="CHEBI:43474"/>
        <dbReference type="ChEBI" id="CHEBI:58394"/>
        <dbReference type="ChEBI" id="CHEBI:58702"/>
        <dbReference type="EC" id="2.5.1.54"/>
    </reaction>
</comment>
<dbReference type="GO" id="GO:0009073">
    <property type="term" value="P:aromatic amino acid family biosynthetic process"/>
    <property type="evidence" value="ECO:0007669"/>
    <property type="project" value="UniProtKB-KW"/>
</dbReference>
<dbReference type="GO" id="GO:0008652">
    <property type="term" value="P:amino acid biosynthetic process"/>
    <property type="evidence" value="ECO:0007669"/>
    <property type="project" value="UniProtKB-KW"/>
</dbReference>
<dbReference type="PANTHER" id="PTHR21225">
    <property type="entry name" value="PHOSPHO-2-DEHYDRO-3-DEOXYHEPTONATE ALDOLASE DAHP SYNTHETASE"/>
    <property type="match status" value="1"/>
</dbReference>